<sequence length="122" mass="13121">MVSDKHMSLMARVKPQSGMDGVAGAEGAATACLLLAERYLQTVGLILSDMSSFYLQSTSCPSLFELPLWRADPTATNGTPRRLKKGLPLAYLPYPPRCPPPSVACSRGFNLNTLPFFSASPT</sequence>
<protein>
    <submittedName>
        <fullName evidence="1">Uncharacterized protein</fullName>
    </submittedName>
</protein>
<accession>A0A428RTK7</accession>
<dbReference type="Proteomes" id="UP000287972">
    <property type="component" value="Unassembled WGS sequence"/>
</dbReference>
<evidence type="ECO:0000313" key="2">
    <source>
        <dbReference type="Proteomes" id="UP000287972"/>
    </source>
</evidence>
<reference evidence="1 2" key="1">
    <citation type="submission" date="2017-06" db="EMBL/GenBank/DDBJ databases">
        <title>Comparative genomic analysis of Ambrosia Fusariam Clade fungi.</title>
        <authorList>
            <person name="Stajich J.E."/>
            <person name="Carrillo J."/>
            <person name="Kijimoto T."/>
            <person name="Eskalen A."/>
            <person name="O'Donnell K."/>
            <person name="Kasson M."/>
        </authorList>
    </citation>
    <scope>NUCLEOTIDE SEQUENCE [LARGE SCALE GENOMIC DNA]</scope>
    <source>
        <strain evidence="1 2">NRRL62606</strain>
    </source>
</reference>
<comment type="caution">
    <text evidence="1">The sequence shown here is derived from an EMBL/GenBank/DDBJ whole genome shotgun (WGS) entry which is preliminary data.</text>
</comment>
<dbReference type="EMBL" id="NKCL01000134">
    <property type="protein sequence ID" value="RSL80884.1"/>
    <property type="molecule type" value="Genomic_DNA"/>
</dbReference>
<keyword evidence="2" id="KW-1185">Reference proteome</keyword>
<proteinExistence type="predicted"/>
<dbReference type="AlphaFoldDB" id="A0A428RTK7"/>
<organism evidence="1 2">
    <name type="scientific">Fusarium floridanum</name>
    <dbReference type="NCBI Taxonomy" id="1325733"/>
    <lineage>
        <taxon>Eukaryota</taxon>
        <taxon>Fungi</taxon>
        <taxon>Dikarya</taxon>
        <taxon>Ascomycota</taxon>
        <taxon>Pezizomycotina</taxon>
        <taxon>Sordariomycetes</taxon>
        <taxon>Hypocreomycetidae</taxon>
        <taxon>Hypocreales</taxon>
        <taxon>Nectriaceae</taxon>
        <taxon>Fusarium</taxon>
        <taxon>Fusarium solani species complex</taxon>
    </lineage>
</organism>
<name>A0A428RTK7_9HYPO</name>
<evidence type="ECO:0000313" key="1">
    <source>
        <dbReference type="EMBL" id="RSL80884.1"/>
    </source>
</evidence>
<gene>
    <name evidence="1" type="ORF">CEP51_006240</name>
</gene>